<dbReference type="Gene3D" id="3.40.630.10">
    <property type="entry name" value="Zn peptidases"/>
    <property type="match status" value="1"/>
</dbReference>
<dbReference type="EMBL" id="CP019434">
    <property type="protein sequence ID" value="APZ43634.1"/>
    <property type="molecule type" value="Genomic_DNA"/>
</dbReference>
<keyword evidence="4" id="KW-0378">Hydrolase</keyword>
<organism evidence="7 8">
    <name type="scientific">Acidihalobacter ferrooxydans</name>
    <dbReference type="NCBI Taxonomy" id="1765967"/>
    <lineage>
        <taxon>Bacteria</taxon>
        <taxon>Pseudomonadati</taxon>
        <taxon>Pseudomonadota</taxon>
        <taxon>Gammaproteobacteria</taxon>
        <taxon>Chromatiales</taxon>
        <taxon>Ectothiorhodospiraceae</taxon>
        <taxon>Acidihalobacter</taxon>
    </lineage>
</organism>
<dbReference type="InterPro" id="IPR000819">
    <property type="entry name" value="Peptidase_M17_C"/>
</dbReference>
<dbReference type="PRINTS" id="PR00481">
    <property type="entry name" value="LAMNOPPTDASE"/>
</dbReference>
<evidence type="ECO:0000256" key="3">
    <source>
        <dbReference type="ARBA" id="ARBA00022670"/>
    </source>
</evidence>
<dbReference type="KEGG" id="afy:BW247_11500"/>
<evidence type="ECO:0000313" key="7">
    <source>
        <dbReference type="EMBL" id="APZ43634.1"/>
    </source>
</evidence>
<dbReference type="SUPFAM" id="SSF53187">
    <property type="entry name" value="Zn-dependent exopeptidases"/>
    <property type="match status" value="1"/>
</dbReference>
<dbReference type="InterPro" id="IPR048816">
    <property type="entry name" value="Peptidase_M17_N_1"/>
</dbReference>
<keyword evidence="8" id="KW-1185">Reference proteome</keyword>
<dbReference type="Pfam" id="PF00883">
    <property type="entry name" value="Peptidase_M17"/>
    <property type="match status" value="1"/>
</dbReference>
<dbReference type="STRING" id="1765967.BW247_11500"/>
<gene>
    <name evidence="7" type="ORF">BW247_11500</name>
</gene>
<evidence type="ECO:0000256" key="4">
    <source>
        <dbReference type="ARBA" id="ARBA00022801"/>
    </source>
</evidence>
<dbReference type="GO" id="GO:0006508">
    <property type="term" value="P:proteolysis"/>
    <property type="evidence" value="ECO:0007669"/>
    <property type="project" value="UniProtKB-KW"/>
</dbReference>
<proteinExistence type="inferred from homology"/>
<dbReference type="PANTHER" id="PTHR11963:SF20">
    <property type="entry name" value="PEPTIDASE B"/>
    <property type="match status" value="1"/>
</dbReference>
<evidence type="ECO:0000313" key="8">
    <source>
        <dbReference type="Proteomes" id="UP000243807"/>
    </source>
</evidence>
<reference evidence="7 8" key="1">
    <citation type="submission" date="2017-01" db="EMBL/GenBank/DDBJ databases">
        <title>Draft sequence of Acidihalobacter ferrooxidans strain DSM 14175 (strain V8).</title>
        <authorList>
            <person name="Khaleque H.N."/>
            <person name="Ramsay J.P."/>
            <person name="Murphy R.J.T."/>
            <person name="Kaksonen A.H."/>
            <person name="Boxall N.J."/>
            <person name="Watkin E.L.J."/>
        </authorList>
    </citation>
    <scope>NUCLEOTIDE SEQUENCE [LARGE SCALE GENOMIC DNA]</scope>
    <source>
        <strain evidence="7 8">V8</strain>
    </source>
</reference>
<keyword evidence="2 7" id="KW-0031">Aminopeptidase</keyword>
<name>A0A1P8UIK7_9GAMM</name>
<sequence length="456" mass="49441">MMGLVSESDGMTHSLECVLADAYPAWLEAQTEPVRAWLQNTGFEPKPRRYLHLPGETARVLIIVERFDDMWALAELPYRLPAGTYRLEGVNETLQQRALALGWALGAYRYTRYKSADRAPAELLLEDAALRKAIEREAGAIADVRDLINTPTQDMGPAQLAQAAAELAAAHNAGYSCTVGTTLLSHNYPMIHAVGRASAHPPRLIDLRWGDEAHPRLTLVGKGVCFDTGGLDLKTASGMRLMKKDMGGAAHALGLARRIMDENLPVRLRVLIPAVENSVAGDAYRPGDVIRTRKGLSVEVDNTDAEGRLVLCDALAAAAEEEPELIVDFATLTGAARVALGTELPAFFTHSDALATELAEAGQAQQDPVWRLPLFESYRAMLDSPIADLVNSAASGFGGAITAALFLDAFVPKSVDWLHLDLMAWNQRARPGRPRGGEAMGLRAVYALLERRYGTA</sequence>
<dbReference type="InterPro" id="IPR011356">
    <property type="entry name" value="Leucine_aapep/pepB"/>
</dbReference>
<feature type="domain" description="Cytosol aminopeptidase" evidence="6">
    <location>
        <begin position="302"/>
        <end position="309"/>
    </location>
</feature>
<dbReference type="PANTHER" id="PTHR11963">
    <property type="entry name" value="LEUCINE AMINOPEPTIDASE-RELATED"/>
    <property type="match status" value="1"/>
</dbReference>
<keyword evidence="5" id="KW-0464">Manganese</keyword>
<protein>
    <submittedName>
        <fullName evidence="7">Leucyl aminopeptidase</fullName>
    </submittedName>
</protein>
<dbReference type="GO" id="GO:0070006">
    <property type="term" value="F:metalloaminopeptidase activity"/>
    <property type="evidence" value="ECO:0007669"/>
    <property type="project" value="InterPro"/>
</dbReference>
<dbReference type="CDD" id="cd00433">
    <property type="entry name" value="Peptidase_M17"/>
    <property type="match status" value="1"/>
</dbReference>
<evidence type="ECO:0000256" key="1">
    <source>
        <dbReference type="ARBA" id="ARBA00009528"/>
    </source>
</evidence>
<evidence type="ECO:0000259" key="6">
    <source>
        <dbReference type="PROSITE" id="PS00631"/>
    </source>
</evidence>
<evidence type="ECO:0000256" key="2">
    <source>
        <dbReference type="ARBA" id="ARBA00022438"/>
    </source>
</evidence>
<dbReference type="InterPro" id="IPR043472">
    <property type="entry name" value="Macro_dom-like"/>
</dbReference>
<dbReference type="Proteomes" id="UP000243807">
    <property type="component" value="Chromosome"/>
</dbReference>
<accession>A0A1P8UIK7</accession>
<dbReference type="Gene3D" id="3.40.220.10">
    <property type="entry name" value="Leucine Aminopeptidase, subunit E, domain 1"/>
    <property type="match status" value="1"/>
</dbReference>
<dbReference type="AlphaFoldDB" id="A0A1P8UIK7"/>
<dbReference type="GO" id="GO:0005737">
    <property type="term" value="C:cytoplasm"/>
    <property type="evidence" value="ECO:0007669"/>
    <property type="project" value="InterPro"/>
</dbReference>
<keyword evidence="3" id="KW-0645">Protease</keyword>
<evidence type="ECO:0000256" key="5">
    <source>
        <dbReference type="ARBA" id="ARBA00023211"/>
    </source>
</evidence>
<dbReference type="RefSeq" id="WP_076837271.1">
    <property type="nucleotide sequence ID" value="NZ_CP019434.1"/>
</dbReference>
<dbReference type="Pfam" id="PF21337">
    <property type="entry name" value="Peptidase_M17_N_1"/>
    <property type="match status" value="1"/>
</dbReference>
<comment type="similarity">
    <text evidence="1">Belongs to the peptidase M17 family.</text>
</comment>
<dbReference type="OrthoDB" id="9809354at2"/>
<dbReference type="PROSITE" id="PS00631">
    <property type="entry name" value="CYTOSOL_AP"/>
    <property type="match status" value="1"/>
</dbReference>
<dbReference type="GO" id="GO:0030145">
    <property type="term" value="F:manganese ion binding"/>
    <property type="evidence" value="ECO:0007669"/>
    <property type="project" value="InterPro"/>
</dbReference>